<keyword evidence="3" id="KW-1185">Reference proteome</keyword>
<gene>
    <name evidence="2" type="ORF">HAX54_050381</name>
</gene>
<evidence type="ECO:0000256" key="1">
    <source>
        <dbReference type="SAM" id="MobiDB-lite"/>
    </source>
</evidence>
<dbReference type="EMBL" id="JACEIK010008780">
    <property type="protein sequence ID" value="MCE3051627.1"/>
    <property type="molecule type" value="Genomic_DNA"/>
</dbReference>
<organism evidence="2 3">
    <name type="scientific">Datura stramonium</name>
    <name type="common">Jimsonweed</name>
    <name type="synonym">Common thornapple</name>
    <dbReference type="NCBI Taxonomy" id="4076"/>
    <lineage>
        <taxon>Eukaryota</taxon>
        <taxon>Viridiplantae</taxon>
        <taxon>Streptophyta</taxon>
        <taxon>Embryophyta</taxon>
        <taxon>Tracheophyta</taxon>
        <taxon>Spermatophyta</taxon>
        <taxon>Magnoliopsida</taxon>
        <taxon>eudicotyledons</taxon>
        <taxon>Gunneridae</taxon>
        <taxon>Pentapetalae</taxon>
        <taxon>asterids</taxon>
        <taxon>lamiids</taxon>
        <taxon>Solanales</taxon>
        <taxon>Solanaceae</taxon>
        <taxon>Solanoideae</taxon>
        <taxon>Datureae</taxon>
        <taxon>Datura</taxon>
    </lineage>
</organism>
<comment type="caution">
    <text evidence="2">The sequence shown here is derived from an EMBL/GenBank/DDBJ whole genome shotgun (WGS) entry which is preliminary data.</text>
</comment>
<feature type="region of interest" description="Disordered" evidence="1">
    <location>
        <begin position="74"/>
        <end position="94"/>
    </location>
</feature>
<evidence type="ECO:0000313" key="3">
    <source>
        <dbReference type="Proteomes" id="UP000823775"/>
    </source>
</evidence>
<dbReference type="Proteomes" id="UP000823775">
    <property type="component" value="Unassembled WGS sequence"/>
</dbReference>
<proteinExistence type="predicted"/>
<sequence>MQPPGEVLSPFSIAANTTPDLPHRNPTRSRSKRVTFSSSPHFRPRVCLGPPLETTLASSRIAQIGGLISPLLSPTPQPLLPSHSPFLLSTDKQTAKPHRRLLQVNNTAPVEATASANPSIISDTISFGRSS</sequence>
<name>A0ABS8WNH4_DATST</name>
<feature type="compositionally biased region" description="Low complexity" evidence="1">
    <location>
        <begin position="80"/>
        <end position="89"/>
    </location>
</feature>
<protein>
    <submittedName>
        <fullName evidence="2">Uncharacterized protein</fullName>
    </submittedName>
</protein>
<reference evidence="2 3" key="1">
    <citation type="journal article" date="2021" name="BMC Genomics">
        <title>Datura genome reveals duplications of psychoactive alkaloid biosynthetic genes and high mutation rate following tissue culture.</title>
        <authorList>
            <person name="Rajewski A."/>
            <person name="Carter-House D."/>
            <person name="Stajich J."/>
            <person name="Litt A."/>
        </authorList>
    </citation>
    <scope>NUCLEOTIDE SEQUENCE [LARGE SCALE GENOMIC DNA]</scope>
    <source>
        <strain evidence="2">AR-01</strain>
    </source>
</reference>
<evidence type="ECO:0000313" key="2">
    <source>
        <dbReference type="EMBL" id="MCE3051627.1"/>
    </source>
</evidence>
<accession>A0ABS8WNH4</accession>
<feature type="region of interest" description="Disordered" evidence="1">
    <location>
        <begin position="1"/>
        <end position="43"/>
    </location>
</feature>